<feature type="signal peptide" evidence="1">
    <location>
        <begin position="1"/>
        <end position="20"/>
    </location>
</feature>
<dbReference type="AlphaFoldDB" id="A0A2P7TZF0"/>
<dbReference type="EMBL" id="PXYY01000048">
    <property type="protein sequence ID" value="PSJ80110.1"/>
    <property type="molecule type" value="Genomic_DNA"/>
</dbReference>
<evidence type="ECO:0000313" key="3">
    <source>
        <dbReference type="Proteomes" id="UP000241868"/>
    </source>
</evidence>
<evidence type="ECO:0000256" key="1">
    <source>
        <dbReference type="SAM" id="SignalP"/>
    </source>
</evidence>
<organism evidence="2 3">
    <name type="scientific">Neisseria iguanae</name>
    <dbReference type="NCBI Taxonomy" id="90242"/>
    <lineage>
        <taxon>Bacteria</taxon>
        <taxon>Pseudomonadati</taxon>
        <taxon>Pseudomonadota</taxon>
        <taxon>Betaproteobacteria</taxon>
        <taxon>Neisseriales</taxon>
        <taxon>Neisseriaceae</taxon>
        <taxon>Neisseria</taxon>
    </lineage>
</organism>
<keyword evidence="3" id="KW-1185">Reference proteome</keyword>
<accession>A0A2P7TZF0</accession>
<sequence>MKKLLLLLPPLILITGCVNTAVQTRPVHKKYQPSDFKQPAKLFTVRLEADFSPNGNLLPQANNLLFSLAEDSLKNSRIAVPYAQAANGLKISGNNIADVGGTF</sequence>
<feature type="chain" id="PRO_5015167430" evidence="1">
    <location>
        <begin position="21"/>
        <end position="103"/>
    </location>
</feature>
<keyword evidence="1" id="KW-0732">Signal</keyword>
<protein>
    <submittedName>
        <fullName evidence="2">Uncharacterized protein</fullName>
    </submittedName>
</protein>
<reference evidence="2 3" key="1">
    <citation type="submission" date="2018-03" db="EMBL/GenBank/DDBJ databases">
        <title>Neisseria weixii sp. nov., isolated from the intestinal contents of Tibetan Plateau pika (Ochotona curzoniae) in Yushu, Qinghai Province, China.</title>
        <authorList>
            <person name="Gui Z."/>
        </authorList>
    </citation>
    <scope>NUCLEOTIDE SEQUENCE [LARGE SCALE GENOMIC DNA]</scope>
    <source>
        <strain evidence="2 3">ATCC 51483</strain>
    </source>
</reference>
<gene>
    <name evidence="2" type="ORF">C7N83_08170</name>
</gene>
<dbReference type="Proteomes" id="UP000241868">
    <property type="component" value="Unassembled WGS sequence"/>
</dbReference>
<dbReference type="PROSITE" id="PS51257">
    <property type="entry name" value="PROKAR_LIPOPROTEIN"/>
    <property type="match status" value="1"/>
</dbReference>
<name>A0A2P7TZF0_9NEIS</name>
<evidence type="ECO:0000313" key="2">
    <source>
        <dbReference type="EMBL" id="PSJ80110.1"/>
    </source>
</evidence>
<comment type="caution">
    <text evidence="2">The sequence shown here is derived from an EMBL/GenBank/DDBJ whole genome shotgun (WGS) entry which is preliminary data.</text>
</comment>
<proteinExistence type="predicted"/>